<accession>A0A328DUH0</accession>
<dbReference type="PANTHER" id="PTHR47987">
    <property type="entry name" value="OS08G0249100 PROTEIN"/>
    <property type="match status" value="1"/>
</dbReference>
<gene>
    <name evidence="3" type="ORF">DM860_012735</name>
</gene>
<dbReference type="Proteomes" id="UP000249390">
    <property type="component" value="Unassembled WGS sequence"/>
</dbReference>
<reference evidence="3 4" key="1">
    <citation type="submission" date="2018-06" db="EMBL/GenBank/DDBJ databases">
        <title>The Genome of Cuscuta australis (Dodder) Provides Insight into the Evolution of Plant Parasitism.</title>
        <authorList>
            <person name="Liu H."/>
        </authorList>
    </citation>
    <scope>NUCLEOTIDE SEQUENCE [LARGE SCALE GENOMIC DNA]</scope>
    <source>
        <strain evidence="4">cv. Yunnan</strain>
        <tissue evidence="3">Vines</tissue>
    </source>
</reference>
<dbReference type="Gene3D" id="1.10.510.10">
    <property type="entry name" value="Transferase(Phosphotransferase) domain 1"/>
    <property type="match status" value="1"/>
</dbReference>
<dbReference type="Gene3D" id="3.30.200.20">
    <property type="entry name" value="Phosphorylase Kinase, domain 1"/>
    <property type="match status" value="1"/>
</dbReference>
<feature type="region of interest" description="Disordered" evidence="1">
    <location>
        <begin position="650"/>
        <end position="679"/>
    </location>
</feature>
<evidence type="ECO:0000313" key="3">
    <source>
        <dbReference type="EMBL" id="RAL49302.1"/>
    </source>
</evidence>
<dbReference type="SMART" id="SM00220">
    <property type="entry name" value="S_TKc"/>
    <property type="match status" value="1"/>
</dbReference>
<dbReference type="InterPro" id="IPR000719">
    <property type="entry name" value="Prot_kinase_dom"/>
</dbReference>
<proteinExistence type="predicted"/>
<evidence type="ECO:0000256" key="1">
    <source>
        <dbReference type="SAM" id="MobiDB-lite"/>
    </source>
</evidence>
<dbReference type="SUPFAM" id="SSF56112">
    <property type="entry name" value="Protein kinase-like (PK-like)"/>
    <property type="match status" value="1"/>
</dbReference>
<dbReference type="InterPro" id="IPR011009">
    <property type="entry name" value="Kinase-like_dom_sf"/>
</dbReference>
<dbReference type="Gene3D" id="3.40.50.620">
    <property type="entry name" value="HUPs"/>
    <property type="match status" value="1"/>
</dbReference>
<sequence length="679" mass="75274">MTFVMVKDSGKRNVLVGVRFDSSQTAELIDWAVVKVADPGDCVVAIHVCSNSDSNAEGKYSLDSYMDGYSGICTEKQVHLKAQVLKGSSIRKVLVREAKKNGAVAVIVGTSMAVALGGRTSIAKYCARRLPTSVEVMAIDNGRIVFRRGPNSRQCTGAAGDPRPSIFYKEGSSMLWDSQSEPGGMGRRSLRQILREEDRGDDTKDVGCDIEPGWPLLRTEPLKNKVWHNLIPPRDDTALAKLVRKMSVVQWVMTLPNRSLLHSPRSHYRPKSESTSEEEEEEENGSFSDKSGNSDSKILIDLNSSAFKWFSYSVLRASTCQFSSENLISEGGCNKVYKGLLPNGKRVAVKILKLSQETWADFTREIGIMAAVKHKNIVPLLGICIKDNDLISVYNLFSKGNLEENLHGKGKTKSLLSWPVRFRIAIEIAEALNYLHNECPEPIIHRDVKSSNILLGDQFEPKLSDFGLAIWGPTTTPFVTHTDVLGTFGYLAPEYFMYGKVSNKIDVYSFGVVLLELLSGRRAIGFETRGGQESLVMWAKPKLERGNLKGILDENLNVNGDDESLVQRMGLAARMCLTQSARTRPNIGQILKMIRGGKDIDEEMHIQAENQHDLKNMEMDGNDDEVYPELSAAESHLSLALLDVNECSSSSFSSVDHSSPPSVEAYMNKRWSRSSSSFD</sequence>
<protein>
    <recommendedName>
        <fullName evidence="2">Protein kinase domain-containing protein</fullName>
    </recommendedName>
</protein>
<dbReference type="FunFam" id="3.30.200.20:FF:000268">
    <property type="entry name" value="probable receptor-like serine/threonine-protein kinase At5g57670"/>
    <property type="match status" value="1"/>
</dbReference>
<comment type="caution">
    <text evidence="3">The sequence shown here is derived from an EMBL/GenBank/DDBJ whole genome shotgun (WGS) entry which is preliminary data.</text>
</comment>
<organism evidence="3 4">
    <name type="scientific">Cuscuta australis</name>
    <dbReference type="NCBI Taxonomy" id="267555"/>
    <lineage>
        <taxon>Eukaryota</taxon>
        <taxon>Viridiplantae</taxon>
        <taxon>Streptophyta</taxon>
        <taxon>Embryophyta</taxon>
        <taxon>Tracheophyta</taxon>
        <taxon>Spermatophyta</taxon>
        <taxon>Magnoliopsida</taxon>
        <taxon>eudicotyledons</taxon>
        <taxon>Gunneridae</taxon>
        <taxon>Pentapetalae</taxon>
        <taxon>asterids</taxon>
        <taxon>lamiids</taxon>
        <taxon>Solanales</taxon>
        <taxon>Convolvulaceae</taxon>
        <taxon>Cuscuteae</taxon>
        <taxon>Cuscuta</taxon>
        <taxon>Cuscuta subgen. Grammica</taxon>
        <taxon>Cuscuta sect. Cleistogrammica</taxon>
    </lineage>
</organism>
<dbReference type="GO" id="GO:0005524">
    <property type="term" value="F:ATP binding"/>
    <property type="evidence" value="ECO:0007669"/>
    <property type="project" value="InterPro"/>
</dbReference>
<name>A0A328DUH0_9ASTE</name>
<dbReference type="InterPro" id="IPR014729">
    <property type="entry name" value="Rossmann-like_a/b/a_fold"/>
</dbReference>
<feature type="region of interest" description="Disordered" evidence="1">
    <location>
        <begin position="262"/>
        <end position="292"/>
    </location>
</feature>
<dbReference type="GO" id="GO:0004672">
    <property type="term" value="F:protein kinase activity"/>
    <property type="evidence" value="ECO:0007669"/>
    <property type="project" value="InterPro"/>
</dbReference>
<feature type="compositionally biased region" description="Acidic residues" evidence="1">
    <location>
        <begin position="275"/>
        <end position="284"/>
    </location>
</feature>
<dbReference type="InterPro" id="IPR008271">
    <property type="entry name" value="Ser/Thr_kinase_AS"/>
</dbReference>
<dbReference type="PANTHER" id="PTHR47987:SF11">
    <property type="entry name" value="RECEPTOR-LIKE CYTOSOLIC SERINE_THREONINE-PROTEIN KINASE RBK1 ISOFORM X1"/>
    <property type="match status" value="1"/>
</dbReference>
<evidence type="ECO:0000313" key="4">
    <source>
        <dbReference type="Proteomes" id="UP000249390"/>
    </source>
</evidence>
<dbReference type="SUPFAM" id="SSF52402">
    <property type="entry name" value="Adenine nucleotide alpha hydrolases-like"/>
    <property type="match status" value="1"/>
</dbReference>
<dbReference type="Pfam" id="PF00582">
    <property type="entry name" value="Usp"/>
    <property type="match status" value="1"/>
</dbReference>
<dbReference type="CDD" id="cd00293">
    <property type="entry name" value="USP-like"/>
    <property type="match status" value="1"/>
</dbReference>
<dbReference type="Pfam" id="PF00069">
    <property type="entry name" value="Pkinase"/>
    <property type="match status" value="1"/>
</dbReference>
<dbReference type="FunFam" id="1.10.510.10:FF:000284">
    <property type="entry name" value="Putative receptor-like serine/threonine-protein kinase"/>
    <property type="match status" value="1"/>
</dbReference>
<dbReference type="AlphaFoldDB" id="A0A328DUH0"/>
<dbReference type="InterPro" id="IPR046958">
    <property type="entry name" value="RBK1/2/STUNTED"/>
</dbReference>
<dbReference type="EMBL" id="NQVE01000082">
    <property type="protein sequence ID" value="RAL49302.1"/>
    <property type="molecule type" value="Genomic_DNA"/>
</dbReference>
<dbReference type="InterPro" id="IPR006016">
    <property type="entry name" value="UspA"/>
</dbReference>
<dbReference type="PROSITE" id="PS50011">
    <property type="entry name" value="PROTEIN_KINASE_DOM"/>
    <property type="match status" value="1"/>
</dbReference>
<dbReference type="PROSITE" id="PS00108">
    <property type="entry name" value="PROTEIN_KINASE_ST"/>
    <property type="match status" value="1"/>
</dbReference>
<evidence type="ECO:0000259" key="2">
    <source>
        <dbReference type="PROSITE" id="PS50011"/>
    </source>
</evidence>
<feature type="compositionally biased region" description="Low complexity" evidence="1">
    <location>
        <begin position="650"/>
        <end position="663"/>
    </location>
</feature>
<feature type="domain" description="Protein kinase" evidence="2">
    <location>
        <begin position="322"/>
        <end position="604"/>
    </location>
</feature>
<keyword evidence="4" id="KW-1185">Reference proteome</keyword>